<evidence type="ECO:0000256" key="7">
    <source>
        <dbReference type="ARBA" id="ARBA00023053"/>
    </source>
</evidence>
<keyword evidence="9 14" id="KW-0472">Membrane</keyword>
<comment type="catalytic activity">
    <reaction evidence="12">
        <text>fluoride(in) = fluoride(out)</text>
        <dbReference type="Rhea" id="RHEA:76159"/>
        <dbReference type="ChEBI" id="CHEBI:17051"/>
    </reaction>
    <physiologicalReaction direction="left-to-right" evidence="12">
        <dbReference type="Rhea" id="RHEA:76160"/>
    </physiologicalReaction>
</comment>
<keyword evidence="10 14" id="KW-0407">Ion channel</keyword>
<protein>
    <recommendedName>
        <fullName evidence="14">Fluoride-specific ion channel FluC</fullName>
    </recommendedName>
</protein>
<proteinExistence type="inferred from homology"/>
<name>A0A1I5TMR9_9BACI</name>
<dbReference type="GO" id="GO:0062054">
    <property type="term" value="F:fluoride channel activity"/>
    <property type="evidence" value="ECO:0007669"/>
    <property type="project" value="UniProtKB-UniRule"/>
</dbReference>
<reference evidence="16" key="1">
    <citation type="submission" date="2016-10" db="EMBL/GenBank/DDBJ databases">
        <authorList>
            <person name="Varghese N."/>
            <person name="Submissions S."/>
        </authorList>
    </citation>
    <scope>NUCLEOTIDE SEQUENCE [LARGE SCALE GENOMIC DNA]</scope>
    <source>
        <strain evidence="16">S7</strain>
    </source>
</reference>
<keyword evidence="8 14" id="KW-0406">Ion transport</keyword>
<evidence type="ECO:0000256" key="13">
    <source>
        <dbReference type="ARBA" id="ARBA00049940"/>
    </source>
</evidence>
<feature type="transmembrane region" description="Helical" evidence="14">
    <location>
        <begin position="6"/>
        <end position="25"/>
    </location>
</feature>
<feature type="transmembrane region" description="Helical" evidence="14">
    <location>
        <begin position="37"/>
        <end position="56"/>
    </location>
</feature>
<dbReference type="HAMAP" id="MF_00454">
    <property type="entry name" value="FluC"/>
    <property type="match status" value="1"/>
</dbReference>
<dbReference type="Pfam" id="PF02537">
    <property type="entry name" value="CRCB"/>
    <property type="match status" value="1"/>
</dbReference>
<dbReference type="AlphaFoldDB" id="A0A1I5TMR9"/>
<dbReference type="GO" id="GO:0140114">
    <property type="term" value="P:cellular detoxification of fluoride"/>
    <property type="evidence" value="ECO:0007669"/>
    <property type="project" value="UniProtKB-UniRule"/>
</dbReference>
<keyword evidence="6 14" id="KW-1133">Transmembrane helix</keyword>
<dbReference type="NCBIfam" id="TIGR00494">
    <property type="entry name" value="crcB"/>
    <property type="match status" value="1"/>
</dbReference>
<dbReference type="GO" id="GO:0005886">
    <property type="term" value="C:plasma membrane"/>
    <property type="evidence" value="ECO:0007669"/>
    <property type="project" value="UniProtKB-SubCell"/>
</dbReference>
<keyword evidence="4 14" id="KW-0812">Transmembrane</keyword>
<comment type="subcellular location">
    <subcellularLocation>
        <location evidence="1 14">Cell membrane</location>
        <topology evidence="1 14">Multi-pass membrane protein</topology>
    </subcellularLocation>
</comment>
<feature type="transmembrane region" description="Helical" evidence="14">
    <location>
        <begin position="102"/>
        <end position="123"/>
    </location>
</feature>
<evidence type="ECO:0000256" key="10">
    <source>
        <dbReference type="ARBA" id="ARBA00023303"/>
    </source>
</evidence>
<evidence type="ECO:0000256" key="3">
    <source>
        <dbReference type="ARBA" id="ARBA00022475"/>
    </source>
</evidence>
<evidence type="ECO:0000256" key="4">
    <source>
        <dbReference type="ARBA" id="ARBA00022692"/>
    </source>
</evidence>
<evidence type="ECO:0000256" key="5">
    <source>
        <dbReference type="ARBA" id="ARBA00022723"/>
    </source>
</evidence>
<organism evidence="15 16">
    <name type="scientific">Salibacterium halotolerans</name>
    <dbReference type="NCBI Taxonomy" id="1884432"/>
    <lineage>
        <taxon>Bacteria</taxon>
        <taxon>Bacillati</taxon>
        <taxon>Bacillota</taxon>
        <taxon>Bacilli</taxon>
        <taxon>Bacillales</taxon>
        <taxon>Bacillaceae</taxon>
    </lineage>
</organism>
<evidence type="ECO:0000313" key="15">
    <source>
        <dbReference type="EMBL" id="SFP84333.1"/>
    </source>
</evidence>
<dbReference type="PANTHER" id="PTHR28259:SF16">
    <property type="entry name" value="FLUORIDE-SPECIFIC ION CHANNEL FLUC 2"/>
    <property type="match status" value="1"/>
</dbReference>
<evidence type="ECO:0000256" key="14">
    <source>
        <dbReference type="HAMAP-Rule" id="MF_00454"/>
    </source>
</evidence>
<dbReference type="OrthoDB" id="9815830at2"/>
<feature type="binding site" evidence="14">
    <location>
        <position position="81"/>
    </location>
    <ligand>
        <name>Na(+)</name>
        <dbReference type="ChEBI" id="CHEBI:29101"/>
        <note>structural</note>
    </ligand>
</feature>
<keyword evidence="7 14" id="KW-0915">Sodium</keyword>
<evidence type="ECO:0000256" key="9">
    <source>
        <dbReference type="ARBA" id="ARBA00023136"/>
    </source>
</evidence>
<comment type="similarity">
    <text evidence="11 14">Belongs to the fluoride channel Fluc/FEX (TC 1.A.43) family.</text>
</comment>
<keyword evidence="2 14" id="KW-0813">Transport</keyword>
<dbReference type="STRING" id="1884432.SAMN05518683_11119"/>
<evidence type="ECO:0000256" key="12">
    <source>
        <dbReference type="ARBA" id="ARBA00035585"/>
    </source>
</evidence>
<keyword evidence="16" id="KW-1185">Reference proteome</keyword>
<evidence type="ECO:0000313" key="16">
    <source>
        <dbReference type="Proteomes" id="UP000198892"/>
    </source>
</evidence>
<dbReference type="InterPro" id="IPR003691">
    <property type="entry name" value="FluC"/>
</dbReference>
<evidence type="ECO:0000256" key="8">
    <source>
        <dbReference type="ARBA" id="ARBA00023065"/>
    </source>
</evidence>
<accession>A0A1I5TMR9</accession>
<dbReference type="GO" id="GO:0046872">
    <property type="term" value="F:metal ion binding"/>
    <property type="evidence" value="ECO:0007669"/>
    <property type="project" value="UniProtKB-KW"/>
</dbReference>
<dbReference type="RefSeq" id="WP_093337370.1">
    <property type="nucleotide sequence ID" value="NZ_FOXD01000011.1"/>
</dbReference>
<feature type="transmembrane region" description="Helical" evidence="14">
    <location>
        <begin position="68"/>
        <end position="90"/>
    </location>
</feature>
<comment type="function">
    <text evidence="13 14">Fluoride-specific ion channel. Important for reducing fluoride concentration in the cell, thus reducing its toxicity.</text>
</comment>
<dbReference type="Proteomes" id="UP000198892">
    <property type="component" value="Unassembled WGS sequence"/>
</dbReference>
<evidence type="ECO:0000256" key="1">
    <source>
        <dbReference type="ARBA" id="ARBA00004651"/>
    </source>
</evidence>
<keyword evidence="5 14" id="KW-0479">Metal-binding</keyword>
<sequence>MTVIGLTIGGGLGAIFRYLFGMFFTRFQKGVPFPVSMLLVNVMGSFGLGLLTAFRFEQFGEAAPQDSWFLFAGIGFFGAFTTFSTFSVEAFQLLEQRKYRVFFLYTGLSTAGALLCFALGWQLTG</sequence>
<evidence type="ECO:0000256" key="6">
    <source>
        <dbReference type="ARBA" id="ARBA00022989"/>
    </source>
</evidence>
<keyword evidence="3 14" id="KW-1003">Cell membrane</keyword>
<evidence type="ECO:0000256" key="11">
    <source>
        <dbReference type="ARBA" id="ARBA00035120"/>
    </source>
</evidence>
<gene>
    <name evidence="14" type="primary">fluC</name>
    <name evidence="14" type="synonym">crcB</name>
    <name evidence="15" type="ORF">SAMN05518683_11119</name>
</gene>
<dbReference type="EMBL" id="FOXD01000011">
    <property type="protein sequence ID" value="SFP84333.1"/>
    <property type="molecule type" value="Genomic_DNA"/>
</dbReference>
<evidence type="ECO:0000256" key="2">
    <source>
        <dbReference type="ARBA" id="ARBA00022448"/>
    </source>
</evidence>
<dbReference type="PANTHER" id="PTHR28259">
    <property type="entry name" value="FLUORIDE EXPORT PROTEIN 1-RELATED"/>
    <property type="match status" value="1"/>
</dbReference>
<feature type="binding site" evidence="14">
    <location>
        <position position="78"/>
    </location>
    <ligand>
        <name>Na(+)</name>
        <dbReference type="ChEBI" id="CHEBI:29101"/>
        <note>structural</note>
    </ligand>
</feature>
<comment type="activity regulation">
    <text evidence="14">Na(+) is not transported, but it plays an essential structural role and its presence is essential for fluoride channel function.</text>
</comment>